<organism evidence="3 4">
    <name type="scientific">Indibacter alkaliphilus (strain CCUG 57479 / KCTC 22604 / LW1)</name>
    <dbReference type="NCBI Taxonomy" id="1189612"/>
    <lineage>
        <taxon>Bacteria</taxon>
        <taxon>Pseudomonadati</taxon>
        <taxon>Bacteroidota</taxon>
        <taxon>Cytophagia</taxon>
        <taxon>Cytophagales</taxon>
        <taxon>Cyclobacteriaceae</taxon>
    </lineage>
</organism>
<keyword evidence="4" id="KW-1185">Reference proteome</keyword>
<dbReference type="Gene3D" id="3.40.630.10">
    <property type="entry name" value="Zn peptidases"/>
    <property type="match status" value="1"/>
</dbReference>
<evidence type="ECO:0000313" key="3">
    <source>
        <dbReference type="EMBL" id="EOZ91993.1"/>
    </source>
</evidence>
<accession>S2DQ87</accession>
<evidence type="ECO:0000313" key="4">
    <source>
        <dbReference type="Proteomes" id="UP000006073"/>
    </source>
</evidence>
<dbReference type="PANTHER" id="PTHR12147:SF26">
    <property type="entry name" value="PEPTIDASE M28 DOMAIN-CONTAINING PROTEIN"/>
    <property type="match status" value="1"/>
</dbReference>
<dbReference type="RefSeq" id="WP_009033161.1">
    <property type="nucleotide sequence ID" value="NZ_ALWO02000052.1"/>
</dbReference>
<feature type="signal peptide" evidence="1">
    <location>
        <begin position="1"/>
        <end position="21"/>
    </location>
</feature>
<gene>
    <name evidence="3" type="ORF">A33Q_4086</name>
</gene>
<dbReference type="OrthoDB" id="1521787at2"/>
<dbReference type="Proteomes" id="UP000006073">
    <property type="component" value="Unassembled WGS sequence"/>
</dbReference>
<dbReference type="EMBL" id="ALWO02000052">
    <property type="protein sequence ID" value="EOZ91993.1"/>
    <property type="molecule type" value="Genomic_DNA"/>
</dbReference>
<protein>
    <submittedName>
        <fullName evidence="3">Peptidase M28</fullName>
    </submittedName>
</protein>
<dbReference type="AlphaFoldDB" id="S2DQ87"/>
<reference evidence="3 4" key="1">
    <citation type="journal article" date="2013" name="Genome Announc.">
        <title>Draft Genome Sequence of Indibacter alkaliphilus Strain LW1T, Isolated from Lonar Lake, a Haloalkaline Lake in the Buldana District of Maharashtra, India.</title>
        <authorList>
            <person name="Singh A."/>
            <person name="Kumar Jangir P."/>
            <person name="Sharma R."/>
            <person name="Singh A."/>
            <person name="Kumar Pinnaka A."/>
            <person name="Shivaji S."/>
        </authorList>
    </citation>
    <scope>NUCLEOTIDE SEQUENCE [LARGE SCALE GENOMIC DNA]</scope>
    <source>
        <strain evidence="4">CCUG 57479 / KCTC 22604 / LW1</strain>
    </source>
</reference>
<keyword evidence="1" id="KW-0732">Signal</keyword>
<feature type="chain" id="PRO_5004496170" evidence="1">
    <location>
        <begin position="22"/>
        <end position="303"/>
    </location>
</feature>
<dbReference type="eggNOG" id="COG2234">
    <property type="taxonomic scope" value="Bacteria"/>
</dbReference>
<feature type="domain" description="Peptidase M28" evidence="2">
    <location>
        <begin position="94"/>
        <end position="292"/>
    </location>
</feature>
<dbReference type="InterPro" id="IPR007484">
    <property type="entry name" value="Peptidase_M28"/>
</dbReference>
<dbReference type="InterPro" id="IPR045175">
    <property type="entry name" value="M28_fam"/>
</dbReference>
<comment type="caution">
    <text evidence="3">The sequence shown here is derived from an EMBL/GenBank/DDBJ whole genome shotgun (WGS) entry which is preliminary data.</text>
</comment>
<dbReference type="PANTHER" id="PTHR12147">
    <property type="entry name" value="METALLOPEPTIDASE M28 FAMILY MEMBER"/>
    <property type="match status" value="1"/>
</dbReference>
<dbReference type="GO" id="GO:0008235">
    <property type="term" value="F:metalloexopeptidase activity"/>
    <property type="evidence" value="ECO:0007669"/>
    <property type="project" value="InterPro"/>
</dbReference>
<name>S2DQ87_INDAL</name>
<sequence>MKNFFLILIFFSITLHSAVNAQSFDAKTLLDDLEYLASEKLQGRKTGTEGAQLAREYIKDRFEHLGLSSQYTDFTQTFSFFNRRELKEYQDAANIVGFVAGSDSERLIVVMAHYDHLGKRGDKIFYGADDNASGTAALLAIAEHFSKERPKHSMMFVALDAEEMGQHGSKAFVEDFPFPIDQVVLNINMDMVSRSEENILWAVGTYHYPFLKPVLEKVRTGSAISLEFGHDEPNSKLQDWTLSSDHAAFHKEGVPFIYFGVDDHEDYHKETDTFERIDQEFFIAAVELILAAINEFDSSLLNK</sequence>
<dbReference type="Pfam" id="PF04389">
    <property type="entry name" value="Peptidase_M28"/>
    <property type="match status" value="1"/>
</dbReference>
<evidence type="ECO:0000256" key="1">
    <source>
        <dbReference type="SAM" id="SignalP"/>
    </source>
</evidence>
<proteinExistence type="predicted"/>
<dbReference type="GO" id="GO:0006508">
    <property type="term" value="P:proteolysis"/>
    <property type="evidence" value="ECO:0007669"/>
    <property type="project" value="InterPro"/>
</dbReference>
<dbReference type="SUPFAM" id="SSF53187">
    <property type="entry name" value="Zn-dependent exopeptidases"/>
    <property type="match status" value="1"/>
</dbReference>
<dbReference type="STRING" id="1189612.A33Q_4086"/>
<evidence type="ECO:0000259" key="2">
    <source>
        <dbReference type="Pfam" id="PF04389"/>
    </source>
</evidence>